<keyword evidence="8" id="KW-0812">Transmembrane</keyword>
<comment type="similarity">
    <text evidence="6">Belongs to the peptidase S1 family. CLIP subfamily.</text>
</comment>
<keyword evidence="2 7" id="KW-0645">Protease</keyword>
<dbReference type="InterPro" id="IPR009003">
    <property type="entry name" value="Peptidase_S1_PA"/>
</dbReference>
<dbReference type="GO" id="GO:0005576">
    <property type="term" value="C:extracellular region"/>
    <property type="evidence" value="ECO:0007669"/>
    <property type="project" value="UniProtKB-SubCell"/>
</dbReference>
<dbReference type="InterPro" id="IPR001314">
    <property type="entry name" value="Peptidase_S1A"/>
</dbReference>
<dbReference type="InterPro" id="IPR033116">
    <property type="entry name" value="TRYPSIN_SER"/>
</dbReference>
<reference evidence="10" key="1">
    <citation type="submission" date="2014-09" db="EMBL/GenBank/DDBJ databases">
        <authorList>
            <person name="Magalhaes I.L.F."/>
            <person name="Oliveira U."/>
            <person name="Santos F.R."/>
            <person name="Vidigal T.H.D.A."/>
            <person name="Brescovit A.D."/>
            <person name="Santos A.J."/>
        </authorList>
    </citation>
    <scope>NUCLEOTIDE SEQUENCE</scope>
</reference>
<evidence type="ECO:0000256" key="8">
    <source>
        <dbReference type="SAM" id="Phobius"/>
    </source>
</evidence>
<organism evidence="10">
    <name type="scientific">Lygus hesperus</name>
    <name type="common">Western plant bug</name>
    <dbReference type="NCBI Taxonomy" id="30085"/>
    <lineage>
        <taxon>Eukaryota</taxon>
        <taxon>Metazoa</taxon>
        <taxon>Ecdysozoa</taxon>
        <taxon>Arthropoda</taxon>
        <taxon>Hexapoda</taxon>
        <taxon>Insecta</taxon>
        <taxon>Pterygota</taxon>
        <taxon>Neoptera</taxon>
        <taxon>Paraneoptera</taxon>
        <taxon>Hemiptera</taxon>
        <taxon>Heteroptera</taxon>
        <taxon>Panheteroptera</taxon>
        <taxon>Cimicomorpha</taxon>
        <taxon>Miridae</taxon>
        <taxon>Mirini</taxon>
        <taxon>Lygus</taxon>
    </lineage>
</organism>
<dbReference type="CDD" id="cd00190">
    <property type="entry name" value="Tryp_SPc"/>
    <property type="match status" value="1"/>
</dbReference>
<sequence length="423" mass="46643">CLPNLDSISIQSSLVGRRSTMRCSQGNWFLLGLTLVSLVMFTPSAFAGKLLNLKEGQSCGPDKTCKKISECDSVNRDIGYRQKVETCGYNKDHLPIVCCTEVTDRTPVMAPVNKTISEKMCEKYAEYVFAPAGYSAWAMTGKKQRRGRDMCGTVAEPLINGGKHAKLREYPHMVQIGYGSPARIPTNPDAWLCGGSLISELFVLSAAHCTYLKVKKKPVGVRTKTEFGGLARWARMGVHDTRILDNGFPQILKIVDWINRTDYTGTGYNDIVLFKLEKNVKLNPNVRPICLQVNEYIDETRAIATGWGKLNHGSAKLNTHLLRKVGLNIVENEECEEAYNKGLFSEGIKDTQLCAGDSVGHDTCPGDSGGPLQVHLKDPYCMYSLIGIISGGSGKCGSGLPGIYTRVSKYVSWIEENVWPNEK</sequence>
<name>A0A0K8SSJ7_LYGHE</name>
<evidence type="ECO:0000256" key="7">
    <source>
        <dbReference type="RuleBase" id="RU363034"/>
    </source>
</evidence>
<dbReference type="InterPro" id="IPR051487">
    <property type="entry name" value="Ser/Thr_Proteases_Immune/Dev"/>
</dbReference>
<protein>
    <recommendedName>
        <fullName evidence="9">Peptidase S1 domain-containing protein</fullName>
    </recommendedName>
</protein>
<dbReference type="PROSITE" id="PS50240">
    <property type="entry name" value="TRYPSIN_DOM"/>
    <property type="match status" value="1"/>
</dbReference>
<evidence type="ECO:0000259" key="9">
    <source>
        <dbReference type="PROSITE" id="PS50240"/>
    </source>
</evidence>
<dbReference type="SUPFAM" id="SSF50494">
    <property type="entry name" value="Trypsin-like serine proteases"/>
    <property type="match status" value="1"/>
</dbReference>
<evidence type="ECO:0000256" key="6">
    <source>
        <dbReference type="ARBA" id="ARBA00024195"/>
    </source>
</evidence>
<dbReference type="SMART" id="SM00020">
    <property type="entry name" value="Tryp_SPc"/>
    <property type="match status" value="1"/>
</dbReference>
<feature type="transmembrane region" description="Helical" evidence="8">
    <location>
        <begin position="28"/>
        <end position="48"/>
    </location>
</feature>
<dbReference type="Pfam" id="PF00089">
    <property type="entry name" value="Trypsin"/>
    <property type="match status" value="1"/>
</dbReference>
<evidence type="ECO:0000256" key="5">
    <source>
        <dbReference type="ARBA" id="ARBA00023157"/>
    </source>
</evidence>
<dbReference type="GO" id="GO:0006508">
    <property type="term" value="P:proteolysis"/>
    <property type="evidence" value="ECO:0007669"/>
    <property type="project" value="UniProtKB-KW"/>
</dbReference>
<dbReference type="EMBL" id="GBRD01009680">
    <property type="protein sequence ID" value="JAG56144.1"/>
    <property type="molecule type" value="Transcribed_RNA"/>
</dbReference>
<proteinExistence type="inferred from homology"/>
<keyword evidence="3 7" id="KW-0378">Hydrolase</keyword>
<evidence type="ECO:0000256" key="2">
    <source>
        <dbReference type="ARBA" id="ARBA00022670"/>
    </source>
</evidence>
<feature type="domain" description="Peptidase S1" evidence="9">
    <location>
        <begin position="159"/>
        <end position="419"/>
    </location>
</feature>
<dbReference type="InterPro" id="IPR018114">
    <property type="entry name" value="TRYPSIN_HIS"/>
</dbReference>
<evidence type="ECO:0000256" key="3">
    <source>
        <dbReference type="ARBA" id="ARBA00022801"/>
    </source>
</evidence>
<dbReference type="Gene3D" id="2.40.10.10">
    <property type="entry name" value="Trypsin-like serine proteases"/>
    <property type="match status" value="1"/>
</dbReference>
<dbReference type="PRINTS" id="PR00722">
    <property type="entry name" value="CHYMOTRYPSIN"/>
</dbReference>
<dbReference type="PROSITE" id="PS00135">
    <property type="entry name" value="TRYPSIN_SER"/>
    <property type="match status" value="1"/>
</dbReference>
<evidence type="ECO:0000313" key="10">
    <source>
        <dbReference type="EMBL" id="JAG56144.1"/>
    </source>
</evidence>
<keyword evidence="4 7" id="KW-0720">Serine protease</keyword>
<evidence type="ECO:0000256" key="4">
    <source>
        <dbReference type="ARBA" id="ARBA00022825"/>
    </source>
</evidence>
<feature type="non-terminal residue" evidence="10">
    <location>
        <position position="1"/>
    </location>
</feature>
<dbReference type="GO" id="GO:0004252">
    <property type="term" value="F:serine-type endopeptidase activity"/>
    <property type="evidence" value="ECO:0007669"/>
    <property type="project" value="InterPro"/>
</dbReference>
<comment type="subcellular location">
    <subcellularLocation>
        <location evidence="1">Secreted</location>
        <location evidence="1">Extracellular space</location>
    </subcellularLocation>
</comment>
<dbReference type="InterPro" id="IPR001254">
    <property type="entry name" value="Trypsin_dom"/>
</dbReference>
<keyword evidence="8" id="KW-0472">Membrane</keyword>
<dbReference type="PROSITE" id="PS00134">
    <property type="entry name" value="TRYPSIN_HIS"/>
    <property type="match status" value="1"/>
</dbReference>
<dbReference type="FunFam" id="2.40.10.10:FF:000036">
    <property type="entry name" value="Trypsin beta"/>
    <property type="match status" value="1"/>
</dbReference>
<dbReference type="PANTHER" id="PTHR24256">
    <property type="entry name" value="TRYPTASE-RELATED"/>
    <property type="match status" value="1"/>
</dbReference>
<keyword evidence="5" id="KW-1015">Disulfide bond</keyword>
<keyword evidence="8" id="KW-1133">Transmembrane helix</keyword>
<dbReference type="AlphaFoldDB" id="A0A0K8SSJ7"/>
<evidence type="ECO:0000256" key="1">
    <source>
        <dbReference type="ARBA" id="ARBA00004239"/>
    </source>
</evidence>
<accession>A0A0K8SSJ7</accession>
<dbReference type="InterPro" id="IPR043504">
    <property type="entry name" value="Peptidase_S1_PA_chymotrypsin"/>
</dbReference>